<reference evidence="4 5" key="1">
    <citation type="journal article" date="2010" name="Nature">
        <title>Genome sequence of the palaeopolyploid soybean.</title>
        <authorList>
            <person name="Schmutz J."/>
            <person name="Cannon S.B."/>
            <person name="Schlueter J."/>
            <person name="Ma J."/>
            <person name="Mitros T."/>
            <person name="Nelson W."/>
            <person name="Hyten D.L."/>
            <person name="Song Q."/>
            <person name="Thelen J.J."/>
            <person name="Cheng J."/>
            <person name="Xu D."/>
            <person name="Hellsten U."/>
            <person name="May G.D."/>
            <person name="Yu Y."/>
            <person name="Sakurai T."/>
            <person name="Umezawa T."/>
            <person name="Bhattacharyya M.K."/>
            <person name="Sandhu D."/>
            <person name="Valliyodan B."/>
            <person name="Lindquist E."/>
            <person name="Peto M."/>
            <person name="Grant D."/>
            <person name="Shu S."/>
            <person name="Goodstein D."/>
            <person name="Barry K."/>
            <person name="Futrell-Griggs M."/>
            <person name="Abernathy B."/>
            <person name="Du J."/>
            <person name="Tian Z."/>
            <person name="Zhu L."/>
            <person name="Gill N."/>
            <person name="Joshi T."/>
            <person name="Libault M."/>
            <person name="Sethuraman A."/>
            <person name="Zhang X.-C."/>
            <person name="Shinozaki K."/>
            <person name="Nguyen H.T."/>
            <person name="Wing R.A."/>
            <person name="Cregan P."/>
            <person name="Specht J."/>
            <person name="Grimwood J."/>
            <person name="Rokhsar D."/>
            <person name="Stacey G."/>
            <person name="Shoemaker R.C."/>
            <person name="Jackson S.A."/>
        </authorList>
    </citation>
    <scope>NUCLEOTIDE SEQUENCE</scope>
    <source>
        <strain evidence="5">cv. Williams 82</strain>
        <tissue evidence="4">Callus</tissue>
    </source>
</reference>
<proteinExistence type="inferred from homology"/>
<dbReference type="Pfam" id="PF14214">
    <property type="entry name" value="Helitron_like_N"/>
    <property type="match status" value="1"/>
</dbReference>
<dbReference type="GO" id="GO:0005524">
    <property type="term" value="F:ATP binding"/>
    <property type="evidence" value="ECO:0007669"/>
    <property type="project" value="UniProtKB-KW"/>
</dbReference>
<evidence type="ECO:0000313" key="6">
    <source>
        <dbReference type="Proteomes" id="UP000008827"/>
    </source>
</evidence>
<dbReference type="STRING" id="3847.A0A0R0L7X2"/>
<dbReference type="InParanoid" id="A0A0R0L7X2"/>
<keyword evidence="6" id="KW-1185">Reference proteome</keyword>
<gene>
    <name evidence="4" type="ORF">GLYMA_02G158900</name>
</gene>
<reference evidence="5" key="2">
    <citation type="submission" date="2018-02" db="UniProtKB">
        <authorList>
            <consortium name="EnsemblPlants"/>
        </authorList>
    </citation>
    <scope>IDENTIFICATION</scope>
    <source>
        <strain evidence="5">Williams 82</strain>
    </source>
</reference>
<evidence type="ECO:0000259" key="2">
    <source>
        <dbReference type="Pfam" id="PF05970"/>
    </source>
</evidence>
<dbReference type="InterPro" id="IPR027417">
    <property type="entry name" value="P-loop_NTPase"/>
</dbReference>
<keyword evidence="1" id="KW-0547">Nucleotide-binding</keyword>
<evidence type="ECO:0000256" key="1">
    <source>
        <dbReference type="RuleBase" id="RU363044"/>
    </source>
</evidence>
<dbReference type="Gene3D" id="3.40.50.300">
    <property type="entry name" value="P-loop containing nucleotide triphosphate hydrolases"/>
    <property type="match status" value="1"/>
</dbReference>
<dbReference type="Pfam" id="PF05970">
    <property type="entry name" value="PIF1"/>
    <property type="match status" value="1"/>
</dbReference>
<keyword evidence="1" id="KW-0227">DNA damage</keyword>
<dbReference type="PANTHER" id="PTHR10492">
    <property type="match status" value="1"/>
</dbReference>
<keyword evidence="1" id="KW-0378">Hydrolase</keyword>
<reference evidence="4" key="3">
    <citation type="submission" date="2018-07" db="EMBL/GenBank/DDBJ databases">
        <title>WGS assembly of Glycine max.</title>
        <authorList>
            <person name="Schmutz J."/>
            <person name="Cannon S."/>
            <person name="Schlueter J."/>
            <person name="Ma J."/>
            <person name="Mitros T."/>
            <person name="Nelson W."/>
            <person name="Hyten D."/>
            <person name="Song Q."/>
            <person name="Thelen J."/>
            <person name="Cheng J."/>
            <person name="Xu D."/>
            <person name="Hellsten U."/>
            <person name="May G."/>
            <person name="Yu Y."/>
            <person name="Sakurai T."/>
            <person name="Umezawa T."/>
            <person name="Bhattacharyya M."/>
            <person name="Sandhu D."/>
            <person name="Valliyodan B."/>
            <person name="Lindquist E."/>
            <person name="Peto M."/>
            <person name="Grant D."/>
            <person name="Shu S."/>
            <person name="Goodstein D."/>
            <person name="Barry K."/>
            <person name="Futrell-Griggs M."/>
            <person name="Abernathy B."/>
            <person name="Du J."/>
            <person name="Tian Z."/>
            <person name="Zhu L."/>
            <person name="Gill N."/>
            <person name="Joshi T."/>
            <person name="Libault M."/>
            <person name="Sethuraman A."/>
            <person name="Zhang X."/>
            <person name="Shinozaki K."/>
            <person name="Nguyen H."/>
            <person name="Wing R."/>
            <person name="Cregan P."/>
            <person name="Specht J."/>
            <person name="Grimwood J."/>
            <person name="Rokhsar D."/>
            <person name="Stacey G."/>
            <person name="Shoemaker R."/>
            <person name="Jackson S."/>
        </authorList>
    </citation>
    <scope>NUCLEOTIDE SEQUENCE</scope>
    <source>
        <tissue evidence="4">Callus</tissue>
    </source>
</reference>
<dbReference type="PANTHER" id="PTHR10492:SF78">
    <property type="entry name" value="ATP-DEPENDENT DNA HELICASE"/>
    <property type="match status" value="1"/>
</dbReference>
<keyword evidence="1" id="KW-0347">Helicase</keyword>
<dbReference type="GO" id="GO:0006281">
    <property type="term" value="P:DNA repair"/>
    <property type="evidence" value="ECO:0007669"/>
    <property type="project" value="UniProtKB-KW"/>
</dbReference>
<dbReference type="InterPro" id="IPR025476">
    <property type="entry name" value="Helitron_helicase-like"/>
</dbReference>
<dbReference type="AlphaFoldDB" id="A0A0R0L7X2"/>
<dbReference type="Proteomes" id="UP000008827">
    <property type="component" value="Chromosome 2"/>
</dbReference>
<sequence>MQCRYCNAQMWYDERISKDKNCQSPRFNLCYGDGKVELPLLQNPPQYLQRLLFDDNTIDSKNYQHNLRAYNMMFAFTSAGIKLDKTVNNSRRPPTIRIQGQPCHRIGSLLPMPGKNPNLHSYISLTQKMNQYSRIKSHIVLALTHMLDQHNSYAKSFRMVRDRLADDQADNIKLQLIAARGKDGRVYNMPNIPEIVALIVGDFHPGSKRDIIVETQNGELQRIHELHPSYLPLQYPLLFPYGEDGYRADILHRSTSSSKKRKLLSPLNLKPTNRPDIVSRIFILKYEQMLLDLTKGQLLGKVVAYMHTIEFQKRGLPHVHLLLFLHSDNKYPSSTDIDQIISAEIPSHEDDPKLYRLVQNHMIHGPCGILQPNSPCMKEGKCSRFYPKQFQPQTLLDSNGYPVYRRRNNGHSISKNGVIIDNRYIVPYNPKLLKKYLAHINIEWCNQSTSIKYLFKYINKGYDRVTDVMVSNSNDTTQNVNIQNDELKEYLDCRIFAFPIHGRKPAVERFYFHLPDQHSVLYEDHDDIDDVLSKPTISDSKFLAWMNTNKCFAEARNLTYSQFVSKFVYNKRNKSWQPKKKGYTIGRLIWVPPTTGKLFYLRMMLGSCKGPTSFEDIRTVANIQYPTYTEACFAMGFLQDDREYVEAIKEAKEWGTTNYLRKLFVLILLTGAMTKPEEINDDTLRNLTLIEIEQILHINQRSLKDYPTMPYPQDINLISYLQNNLVLSELDYNHDVTRSKFEHLFASMTDEQKTIYDRIIQAINNNEGGMFFLYGFGGTGKTFMWRTLASSLRAENQIVIIVASSGIASLLLPGGRTAHSRFKIPVPIFEDSTCNIHQGTQLAELLNQTSLIIWDEAPMAHKFCFEALDQSLKDIITNKSNSNQIFGGKVIVFGGDFRQILPIIPRRTRSDIIYAIINSSYLWDSCEILTLTKNMRLHINLESIDEQETATFAKWILDIGDGIIGDENDAYATIQIPAHLLITEYDDPISAIVKSTFPDLDQHHNNPQFFKSKAILPSTNETVEQINHYVLSFIPGNYLITYLIDISSVKNIITEIAILQTIGDHMEYLSSDSVDKSETSEDLHFQSITTEFLNSLNTPMAEHVIAAEIISGKNIGLTVYIPRMSMSPSQSPWPFKLLRRKFPIMLSYAMTINKS</sequence>
<comment type="catalytic activity">
    <reaction evidence="1">
        <text>ATP + H2O = ADP + phosphate + H(+)</text>
        <dbReference type="Rhea" id="RHEA:13065"/>
        <dbReference type="ChEBI" id="CHEBI:15377"/>
        <dbReference type="ChEBI" id="CHEBI:15378"/>
        <dbReference type="ChEBI" id="CHEBI:30616"/>
        <dbReference type="ChEBI" id="CHEBI:43474"/>
        <dbReference type="ChEBI" id="CHEBI:456216"/>
        <dbReference type="EC" id="5.6.2.3"/>
    </reaction>
</comment>
<keyword evidence="1" id="KW-0067">ATP-binding</keyword>
<evidence type="ECO:0000259" key="3">
    <source>
        <dbReference type="Pfam" id="PF14214"/>
    </source>
</evidence>
<name>A0A0R0L7X2_SOYBN</name>
<dbReference type="Gramene" id="KRH71615">
    <property type="protein sequence ID" value="KRH71615"/>
    <property type="gene ID" value="GLYMA_02G158900"/>
</dbReference>
<keyword evidence="1" id="KW-0233">DNA recombination</keyword>
<dbReference type="EMBL" id="CM000835">
    <property type="protein sequence ID" value="KRH71615.1"/>
    <property type="molecule type" value="Genomic_DNA"/>
</dbReference>
<dbReference type="GO" id="GO:0043139">
    <property type="term" value="F:5'-3' DNA helicase activity"/>
    <property type="evidence" value="ECO:0007669"/>
    <property type="project" value="UniProtKB-EC"/>
</dbReference>
<dbReference type="GO" id="GO:0000723">
    <property type="term" value="P:telomere maintenance"/>
    <property type="evidence" value="ECO:0007669"/>
    <property type="project" value="InterPro"/>
</dbReference>
<dbReference type="GO" id="GO:0006310">
    <property type="term" value="P:DNA recombination"/>
    <property type="evidence" value="ECO:0007669"/>
    <property type="project" value="UniProtKB-KW"/>
</dbReference>
<feature type="domain" description="Helitron helicase-like" evidence="3">
    <location>
        <begin position="262"/>
        <end position="323"/>
    </location>
</feature>
<comment type="cofactor">
    <cofactor evidence="1">
        <name>Mg(2+)</name>
        <dbReference type="ChEBI" id="CHEBI:18420"/>
    </cofactor>
</comment>
<accession>A0A0R0L7X2</accession>
<dbReference type="EnsemblPlants" id="KRH71615">
    <property type="protein sequence ID" value="KRH71615"/>
    <property type="gene ID" value="GLYMA_02G158900"/>
</dbReference>
<dbReference type="InterPro" id="IPR010285">
    <property type="entry name" value="DNA_helicase_pif1-like_DEAD"/>
</dbReference>
<organism evidence="4">
    <name type="scientific">Glycine max</name>
    <name type="common">Soybean</name>
    <name type="synonym">Glycine hispida</name>
    <dbReference type="NCBI Taxonomy" id="3847"/>
    <lineage>
        <taxon>Eukaryota</taxon>
        <taxon>Viridiplantae</taxon>
        <taxon>Streptophyta</taxon>
        <taxon>Embryophyta</taxon>
        <taxon>Tracheophyta</taxon>
        <taxon>Spermatophyta</taxon>
        <taxon>Magnoliopsida</taxon>
        <taxon>eudicotyledons</taxon>
        <taxon>Gunneridae</taxon>
        <taxon>Pentapetalae</taxon>
        <taxon>rosids</taxon>
        <taxon>fabids</taxon>
        <taxon>Fabales</taxon>
        <taxon>Fabaceae</taxon>
        <taxon>Papilionoideae</taxon>
        <taxon>50 kb inversion clade</taxon>
        <taxon>NPAAA clade</taxon>
        <taxon>indigoferoid/millettioid clade</taxon>
        <taxon>Phaseoleae</taxon>
        <taxon>Glycine</taxon>
        <taxon>Glycine subgen. Soja</taxon>
    </lineage>
</organism>
<protein>
    <recommendedName>
        <fullName evidence="1">ATP-dependent DNA helicase</fullName>
        <ecNumber evidence="1">5.6.2.3</ecNumber>
    </recommendedName>
</protein>
<feature type="domain" description="DNA helicase Pif1-like DEAD-box helicase" evidence="2">
    <location>
        <begin position="748"/>
        <end position="969"/>
    </location>
</feature>
<comment type="similarity">
    <text evidence="1">Belongs to the helicase family.</text>
</comment>
<keyword evidence="1" id="KW-0234">DNA repair</keyword>
<dbReference type="GO" id="GO:0016787">
    <property type="term" value="F:hydrolase activity"/>
    <property type="evidence" value="ECO:0007669"/>
    <property type="project" value="UniProtKB-KW"/>
</dbReference>
<evidence type="ECO:0000313" key="5">
    <source>
        <dbReference type="EnsemblPlants" id="KRH71615"/>
    </source>
</evidence>
<dbReference type="EC" id="5.6.2.3" evidence="1"/>
<evidence type="ECO:0000313" key="4">
    <source>
        <dbReference type="EMBL" id="KRH71615.1"/>
    </source>
</evidence>
<dbReference type="SUPFAM" id="SSF52540">
    <property type="entry name" value="P-loop containing nucleoside triphosphate hydrolases"/>
    <property type="match status" value="2"/>
</dbReference>